<feature type="transmembrane region" description="Helical" evidence="1">
    <location>
        <begin position="135"/>
        <end position="159"/>
    </location>
</feature>
<feature type="transmembrane region" description="Helical" evidence="1">
    <location>
        <begin position="199"/>
        <end position="219"/>
    </location>
</feature>
<feature type="transmembrane region" description="Helical" evidence="1">
    <location>
        <begin position="166"/>
        <end position="187"/>
    </location>
</feature>
<comment type="caution">
    <text evidence="2">The sequence shown here is derived from an EMBL/GenBank/DDBJ whole genome shotgun (WGS) entry which is preliminary data.</text>
</comment>
<evidence type="ECO:0000313" key="2">
    <source>
        <dbReference type="EMBL" id="MCZ8371989.1"/>
    </source>
</evidence>
<dbReference type="EMBL" id="JAPZVM010000003">
    <property type="protein sequence ID" value="MCZ8371989.1"/>
    <property type="molecule type" value="Genomic_DNA"/>
</dbReference>
<evidence type="ECO:0000313" key="3">
    <source>
        <dbReference type="Proteomes" id="UP001141933"/>
    </source>
</evidence>
<keyword evidence="1" id="KW-1133">Transmembrane helix</keyword>
<dbReference type="Proteomes" id="UP001141933">
    <property type="component" value="Unassembled WGS sequence"/>
</dbReference>
<feature type="transmembrane region" description="Helical" evidence="1">
    <location>
        <begin position="67"/>
        <end position="86"/>
    </location>
</feature>
<evidence type="ECO:0000256" key="1">
    <source>
        <dbReference type="SAM" id="Phobius"/>
    </source>
</evidence>
<proteinExistence type="predicted"/>
<feature type="transmembrane region" description="Helical" evidence="1">
    <location>
        <begin position="26"/>
        <end position="47"/>
    </location>
</feature>
<reference evidence="2" key="1">
    <citation type="submission" date="2022-12" db="EMBL/GenBank/DDBJ databases">
        <title>Phocaeicola acetigenes sp. nov., isolated feces from a healthy human.</title>
        <authorList>
            <person name="Do H."/>
            <person name="Ha Y.B."/>
            <person name="Kim J.-S."/>
            <person name="Suh M.K."/>
            <person name="Kim H.S."/>
            <person name="Lee J.-S."/>
        </authorList>
    </citation>
    <scope>NUCLEOTIDE SEQUENCE</scope>
    <source>
        <strain evidence="2">KGMB11183</strain>
    </source>
</reference>
<name>A0ABT4PG19_9BACT</name>
<sequence length="229" mass="25707">MQTVVLVMMLLVCFNFMLKQTYSKRWAVGVITVVLALFVGLMWPYAIEQSKTQIADWLSNPQLMLDTSVVLSVEVCVQMAFCMLAVHMLTGGLVQRRMLWMYRILRWFPGVLIFPVMFSVLVTLIFAYPGVSFSLLAWGMAVAILILIPAGTILLRWLIPEKELRLELLFLTNALLAILGIVATVNGRTAMSGISEIEWGAFLGLVGLVIAGGFCGMCWRKYKLTKFKD</sequence>
<keyword evidence="1" id="KW-0812">Transmembrane</keyword>
<keyword evidence="1" id="KW-0472">Membrane</keyword>
<gene>
    <name evidence="2" type="ORF">O6P32_04605</name>
</gene>
<keyword evidence="3" id="KW-1185">Reference proteome</keyword>
<protein>
    <submittedName>
        <fullName evidence="2">Uncharacterized protein</fullName>
    </submittedName>
</protein>
<dbReference type="RefSeq" id="WP_269877073.1">
    <property type="nucleotide sequence ID" value="NZ_JAPZVM010000003.1"/>
</dbReference>
<feature type="transmembrane region" description="Helical" evidence="1">
    <location>
        <begin position="107"/>
        <end position="129"/>
    </location>
</feature>
<accession>A0ABT4PG19</accession>
<organism evidence="2 3">
    <name type="scientific">Phocaeicola acetigenes</name>
    <dbReference type="NCBI Taxonomy" id="3016083"/>
    <lineage>
        <taxon>Bacteria</taxon>
        <taxon>Pseudomonadati</taxon>
        <taxon>Bacteroidota</taxon>
        <taxon>Bacteroidia</taxon>
        <taxon>Bacteroidales</taxon>
        <taxon>Bacteroidaceae</taxon>
        <taxon>Phocaeicola</taxon>
    </lineage>
</organism>